<feature type="compositionally biased region" description="Low complexity" evidence="1">
    <location>
        <begin position="73"/>
        <end position="86"/>
    </location>
</feature>
<sequence>MLQGSELGQRAGRREAGRPWCRLRKASGWRLRAAQLGLTSFSSNGAREGGGRREGPGGGRAAGGGGLRGGRGSSSVPRARGGPALLRRCRPRAVPPAAAGVRGALRRCGRSGGGKVSAVPGVTREHSVSGSSGTTVPSAGARPPDPRRPRGAECKDPGASRAAAAPRQPRYAPGLVRPSCCLTQRDASGLNVTSRRRLAGAGGGVWQKPRFGRGGPTWHWLPPPSLPIRGGGGVSSALSLSILPKKPKERQATGLRSTPIPLLCPQPSPWALRHTLQGRQRIPTTSGIRDVVVLPESHHLFSAREAQDGF</sequence>
<feature type="region of interest" description="Disordered" evidence="1">
    <location>
        <begin position="37"/>
        <end position="171"/>
    </location>
</feature>
<feature type="compositionally biased region" description="Gly residues" evidence="1">
    <location>
        <begin position="56"/>
        <end position="72"/>
    </location>
</feature>
<dbReference type="RefSeq" id="XP_054936585.1">
    <property type="nucleotide sequence ID" value="XM_055080610.1"/>
</dbReference>
<feature type="compositionally biased region" description="Basic and acidic residues" evidence="1">
    <location>
        <begin position="144"/>
        <end position="158"/>
    </location>
</feature>
<accession>A0A9W2WCJ0</accession>
<gene>
    <name evidence="3" type="primary">LOC129391587</name>
</gene>
<dbReference type="GeneID" id="129391587"/>
<reference evidence="3" key="1">
    <citation type="submission" date="2025-08" db="UniProtKB">
        <authorList>
            <consortium name="RefSeq"/>
        </authorList>
    </citation>
    <scope>IDENTIFICATION</scope>
    <source>
        <tissue evidence="3">Muscle</tissue>
    </source>
</reference>
<name>A0A9W2WCJ0_PHYMC</name>
<feature type="compositionally biased region" description="Low complexity" evidence="1">
    <location>
        <begin position="128"/>
        <end position="142"/>
    </location>
</feature>
<evidence type="ECO:0000313" key="3">
    <source>
        <dbReference type="RefSeq" id="XP_054936585.1"/>
    </source>
</evidence>
<organism evidence="2 3">
    <name type="scientific">Physeter macrocephalus</name>
    <name type="common">Sperm whale</name>
    <name type="synonym">Physeter catodon</name>
    <dbReference type="NCBI Taxonomy" id="9755"/>
    <lineage>
        <taxon>Eukaryota</taxon>
        <taxon>Metazoa</taxon>
        <taxon>Chordata</taxon>
        <taxon>Craniata</taxon>
        <taxon>Vertebrata</taxon>
        <taxon>Euteleostomi</taxon>
        <taxon>Mammalia</taxon>
        <taxon>Eutheria</taxon>
        <taxon>Laurasiatheria</taxon>
        <taxon>Artiodactyla</taxon>
        <taxon>Whippomorpha</taxon>
        <taxon>Cetacea</taxon>
        <taxon>Odontoceti</taxon>
        <taxon>Physeteridae</taxon>
        <taxon>Physeter</taxon>
    </lineage>
</organism>
<protein>
    <submittedName>
        <fullName evidence="3">Gametogenetin-like</fullName>
    </submittedName>
</protein>
<keyword evidence="2" id="KW-1185">Reference proteome</keyword>
<proteinExistence type="predicted"/>
<dbReference type="KEGG" id="pcad:129391587"/>
<evidence type="ECO:0000256" key="1">
    <source>
        <dbReference type="SAM" id="MobiDB-lite"/>
    </source>
</evidence>
<feature type="compositionally biased region" description="Low complexity" evidence="1">
    <location>
        <begin position="159"/>
        <end position="171"/>
    </location>
</feature>
<dbReference type="AlphaFoldDB" id="A0A9W2WCJ0"/>
<dbReference type="Proteomes" id="UP000248484">
    <property type="component" value="Chromosome 19"/>
</dbReference>
<evidence type="ECO:0000313" key="2">
    <source>
        <dbReference type="Proteomes" id="UP000248484"/>
    </source>
</evidence>